<protein>
    <recommendedName>
        <fullName evidence="4">Nudix hydrolase domain-containing protein</fullName>
    </recommendedName>
</protein>
<keyword evidence="1" id="KW-1133">Transmembrane helix</keyword>
<dbReference type="PATRIC" id="fig|927665.4.peg.573"/>
<dbReference type="RefSeq" id="WP_007654535.1">
    <property type="nucleotide sequence ID" value="NZ_KQ033912.1"/>
</dbReference>
<accession>A0A0F5JNX2</accession>
<proteinExistence type="predicted"/>
<dbReference type="AlphaFoldDB" id="A0A0F5JNX2"/>
<dbReference type="EMBL" id="AQHV01000002">
    <property type="protein sequence ID" value="KKB59483.1"/>
    <property type="molecule type" value="Genomic_DNA"/>
</dbReference>
<evidence type="ECO:0000313" key="2">
    <source>
        <dbReference type="EMBL" id="KKB59483.1"/>
    </source>
</evidence>
<keyword evidence="1" id="KW-0472">Membrane</keyword>
<dbReference type="HOGENOM" id="CLU_057334_0_0_10"/>
<dbReference type="GeneID" id="69981808"/>
<comment type="caution">
    <text evidence="2">The sequence shown here is derived from an EMBL/GenBank/DDBJ whole genome shotgun (WGS) entry which is preliminary data.</text>
</comment>
<feature type="transmembrane region" description="Helical" evidence="1">
    <location>
        <begin position="60"/>
        <end position="77"/>
    </location>
</feature>
<name>A0A0F5JNX2_9BACT</name>
<evidence type="ECO:0000313" key="3">
    <source>
        <dbReference type="Proteomes" id="UP000033047"/>
    </source>
</evidence>
<feature type="transmembrane region" description="Helical" evidence="1">
    <location>
        <begin position="83"/>
        <end position="104"/>
    </location>
</feature>
<feature type="transmembrane region" description="Helical" evidence="1">
    <location>
        <begin position="27"/>
        <end position="48"/>
    </location>
</feature>
<keyword evidence="1" id="KW-0812">Transmembrane</keyword>
<dbReference type="Gene3D" id="3.90.79.10">
    <property type="entry name" value="Nucleoside Triphosphate Pyrophosphohydrolase"/>
    <property type="match status" value="1"/>
</dbReference>
<gene>
    <name evidence="2" type="ORF">HMPREF1535_00567</name>
</gene>
<feature type="transmembrane region" description="Helical" evidence="1">
    <location>
        <begin position="133"/>
        <end position="157"/>
    </location>
</feature>
<feature type="transmembrane region" description="Helical" evidence="1">
    <location>
        <begin position="169"/>
        <end position="185"/>
    </location>
</feature>
<evidence type="ECO:0000256" key="1">
    <source>
        <dbReference type="SAM" id="Phobius"/>
    </source>
</evidence>
<sequence>MNKVKKGLDNQAVGLLPLLLFMFLDNYFSYLLSFIIGVTFCFVCIFLYQVLSKDKVYQFLLLPSAITLVLYSVFLCLKLEPVLFIYSPLITEVLLVVVLAFIGFSRRSVLKKIRTSKHPTYKRTLMRTTLNEFYFIAQLVQNLYTLHLFVILVYSILPDTMQNVHAERFLYRELGVLIGVLVILYEQVRLSLMQGSLQKEMWLPVLNEGGKVIGCIARSVSRTLPKKYYHPIVRIAVIHDGMLYLMKRSKDAFVSPDTIDYPFHSYVLFRHSIESTVRESVGELAEQQDVNPRFLIRYTFENEKVKHLVSLYVICLRTEEQFNQCKRAGGKLWTAKQIEENLHTGVFSEYFEQEFSYLQNTILLAESFCCGK</sequence>
<organism evidence="2 3">
    <name type="scientific">Parabacteroides goldsteinii DSM 19448 = WAL 12034</name>
    <dbReference type="NCBI Taxonomy" id="927665"/>
    <lineage>
        <taxon>Bacteria</taxon>
        <taxon>Pseudomonadati</taxon>
        <taxon>Bacteroidota</taxon>
        <taxon>Bacteroidia</taxon>
        <taxon>Bacteroidales</taxon>
        <taxon>Tannerellaceae</taxon>
        <taxon>Parabacteroides</taxon>
    </lineage>
</organism>
<reference evidence="2 3" key="1">
    <citation type="submission" date="2013-04" db="EMBL/GenBank/DDBJ databases">
        <title>The Genome Sequence of Parabacteroides goldsteinii DSM 19448.</title>
        <authorList>
            <consortium name="The Broad Institute Genomics Platform"/>
            <person name="Earl A."/>
            <person name="Ward D."/>
            <person name="Feldgarden M."/>
            <person name="Gevers D."/>
            <person name="Martens E."/>
            <person name="Sakamoto M."/>
            <person name="Benno Y."/>
            <person name="Song Y."/>
            <person name="Liu C."/>
            <person name="Lee J."/>
            <person name="Bolanos M."/>
            <person name="Vaisanen M.L."/>
            <person name="Finegold S.M."/>
            <person name="Walker B."/>
            <person name="Young S."/>
            <person name="Zeng Q."/>
            <person name="Gargeya S."/>
            <person name="Fitzgerald M."/>
            <person name="Haas B."/>
            <person name="Abouelleil A."/>
            <person name="Allen A.W."/>
            <person name="Alvarado L."/>
            <person name="Arachchi H.M."/>
            <person name="Berlin A.M."/>
            <person name="Chapman S.B."/>
            <person name="Gainer-Dewar J."/>
            <person name="Goldberg J."/>
            <person name="Griggs A."/>
            <person name="Gujja S."/>
            <person name="Hansen M."/>
            <person name="Howarth C."/>
            <person name="Imamovic A."/>
            <person name="Ireland A."/>
            <person name="Larimer J."/>
            <person name="McCowan C."/>
            <person name="Murphy C."/>
            <person name="Pearson M."/>
            <person name="Poon T.W."/>
            <person name="Priest M."/>
            <person name="Roberts A."/>
            <person name="Saif S."/>
            <person name="Shea T."/>
            <person name="Sisk P."/>
            <person name="Sykes S."/>
            <person name="Wortman J."/>
            <person name="Nusbaum C."/>
            <person name="Birren B."/>
        </authorList>
    </citation>
    <scope>NUCLEOTIDE SEQUENCE [LARGE SCALE GENOMIC DNA]</scope>
    <source>
        <strain evidence="2 3">DSM 19448</strain>
    </source>
</reference>
<dbReference type="STRING" id="927665.HMPREF1535_00567"/>
<evidence type="ECO:0008006" key="4">
    <source>
        <dbReference type="Google" id="ProtNLM"/>
    </source>
</evidence>
<dbReference type="Proteomes" id="UP000033047">
    <property type="component" value="Unassembled WGS sequence"/>
</dbReference>